<organism evidence="1 2">
    <name type="scientific">Pseudomonas psychrophila</name>
    <dbReference type="NCBI Taxonomy" id="122355"/>
    <lineage>
        <taxon>Bacteria</taxon>
        <taxon>Pseudomonadati</taxon>
        <taxon>Pseudomonadota</taxon>
        <taxon>Gammaproteobacteria</taxon>
        <taxon>Pseudomonadales</taxon>
        <taxon>Pseudomonadaceae</taxon>
        <taxon>Pseudomonas</taxon>
    </lineage>
</organism>
<evidence type="ECO:0000313" key="2">
    <source>
        <dbReference type="Proteomes" id="UP000182058"/>
    </source>
</evidence>
<dbReference type="Proteomes" id="UP000182058">
    <property type="component" value="Chromosome I"/>
</dbReference>
<keyword evidence="2" id="KW-1185">Reference proteome</keyword>
<dbReference type="EMBL" id="LT629795">
    <property type="protein sequence ID" value="SDU72983.1"/>
    <property type="molecule type" value="Genomic_DNA"/>
</dbReference>
<proteinExistence type="predicted"/>
<gene>
    <name evidence="1" type="ORF">SAMN04490201_4395</name>
</gene>
<name>A0ABY0W578_9PSED</name>
<reference evidence="1 2" key="1">
    <citation type="submission" date="2016-10" db="EMBL/GenBank/DDBJ databases">
        <authorList>
            <person name="Varghese N."/>
            <person name="Submissions S."/>
        </authorList>
    </citation>
    <scope>NUCLEOTIDE SEQUENCE [LARGE SCALE GENOMIC DNA]</scope>
    <source>
        <strain evidence="1 2">BS3667</strain>
    </source>
</reference>
<accession>A0ABY0W578</accession>
<sequence length="94" mass="10975">MSSILILLKDSAWKKYFVVAVEFAITTYNERLGFSQKRTLAVRVLNDLFSDITWICLRSALFAVKIKDDLVAVFQWSNNDNLKLHCPLKERYCK</sequence>
<evidence type="ECO:0000313" key="1">
    <source>
        <dbReference type="EMBL" id="SDU72983.1"/>
    </source>
</evidence>
<protein>
    <submittedName>
        <fullName evidence="1">Uncharacterized protein</fullName>
    </submittedName>
</protein>